<reference evidence="2" key="2">
    <citation type="submission" date="2018-07" db="EMBL/GenBank/DDBJ databases">
        <title>A new Alphabaculovirus highly virulent isolated from Trichoplusia ni (TnSNPV).</title>
        <authorList>
            <person name="Bivian-Hernandez M.D.L.A."/>
            <person name="Del Rincon-Castro M.C."/>
            <person name="Ibarra J.E."/>
        </authorList>
    </citation>
    <scope>NUCLEOTIDE SEQUENCE</scope>
    <source>
        <strain evidence="2">LBIV-4</strain>
    </source>
</reference>
<dbReference type="EMBL" id="DQ017380">
    <property type="protein sequence ID" value="AAZ67414.1"/>
    <property type="molecule type" value="Genomic_DNA"/>
</dbReference>
<evidence type="ECO:0000313" key="3">
    <source>
        <dbReference type="Proteomes" id="UP000207582"/>
    </source>
</evidence>
<dbReference type="EMBL" id="MH577296">
    <property type="protein sequence ID" value="QBI90267.1"/>
    <property type="molecule type" value="Genomic_DNA"/>
</dbReference>
<organism evidence="1 3">
    <name type="scientific">Trichoplusia ni single nucleopolyhedrovirus</name>
    <dbReference type="NCBI Taxonomy" id="332054"/>
    <lineage>
        <taxon>Viruses</taxon>
        <taxon>Viruses incertae sedis</taxon>
        <taxon>Naldaviricetes</taxon>
        <taxon>Lefavirales</taxon>
        <taxon>Baculoviridae</taxon>
        <taxon>Alphabaculovirus</taxon>
        <taxon>Alphabaculovirus trini</taxon>
    </lineage>
</organism>
<evidence type="ECO:0000313" key="1">
    <source>
        <dbReference type="EMBL" id="AAZ67414.1"/>
    </source>
</evidence>
<dbReference type="InterPro" id="IPR035162">
    <property type="entry name" value="DUF5470"/>
</dbReference>
<dbReference type="OrthoDB" id="27447at10239"/>
<accession>Q462C2</accession>
<name>Q462C2_9ABAC</name>
<protein>
    <submittedName>
        <fullName evidence="1">Orf43</fullName>
    </submittedName>
</protein>
<dbReference type="RefSeq" id="YP_308933.1">
    <property type="nucleotide sequence ID" value="NC_007383.1"/>
</dbReference>
<dbReference type="Pfam" id="PF17564">
    <property type="entry name" value="DUF5470"/>
    <property type="match status" value="1"/>
</dbReference>
<sequence>MNKVNFQLKKVINNIVDTKMNKDQSSSVYSSSSSSSLSAQSVPSIISKQQNAADFYSKHKADVAYVGRNTTYNVVGQRNYGKYFDEKTYKF</sequence>
<dbReference type="GeneID" id="5141953"/>
<reference evidence="1 3" key="1">
    <citation type="journal article" date="2005" name="Virology">
        <title>Sequence analysis of the complete genome of Trichoplusia ni single nucleopolyhedrovirus and the identification of a baculoviral photolyase gene.</title>
        <authorList>
            <person name="Willis L.G."/>
            <person name="Seipp R."/>
            <person name="Siepp R."/>
            <person name="Stewart T.M."/>
            <person name="Erlandson M.A."/>
            <person name="Theilmann D.A."/>
        </authorList>
    </citation>
    <scope>NUCLEOTIDE SEQUENCE [LARGE SCALE GENOMIC DNA]</scope>
</reference>
<dbReference type="KEGG" id="vg:5141953"/>
<dbReference type="Proteomes" id="UP000207582">
    <property type="component" value="Segment"/>
</dbReference>
<proteinExistence type="predicted"/>
<evidence type="ECO:0000313" key="2">
    <source>
        <dbReference type="EMBL" id="QBI90267.1"/>
    </source>
</evidence>
<keyword evidence="3" id="KW-1185">Reference proteome</keyword>